<evidence type="ECO:0000313" key="2">
    <source>
        <dbReference type="EMBL" id="MBD2186083.1"/>
    </source>
</evidence>
<organism evidence="2 3">
    <name type="scientific">Aerosakkonema funiforme FACHB-1375</name>
    <dbReference type="NCBI Taxonomy" id="2949571"/>
    <lineage>
        <taxon>Bacteria</taxon>
        <taxon>Bacillati</taxon>
        <taxon>Cyanobacteriota</taxon>
        <taxon>Cyanophyceae</taxon>
        <taxon>Oscillatoriophycideae</taxon>
        <taxon>Aerosakkonematales</taxon>
        <taxon>Aerosakkonemataceae</taxon>
        <taxon>Aerosakkonema</taxon>
    </lineage>
</organism>
<name>A0A926ZJZ2_9CYAN</name>
<dbReference type="InterPro" id="IPR050834">
    <property type="entry name" value="Glycosyltransf_2"/>
</dbReference>
<dbReference type="AlphaFoldDB" id="A0A926ZJZ2"/>
<dbReference type="RefSeq" id="WP_190475046.1">
    <property type="nucleotide sequence ID" value="NZ_JACJPW010000163.1"/>
</dbReference>
<reference evidence="2" key="1">
    <citation type="journal article" date="2015" name="ISME J.">
        <title>Draft Genome Sequence of Streptomyces incarnatus NRRL8089, which Produces the Nucleoside Antibiotic Sinefungin.</title>
        <authorList>
            <person name="Oshima K."/>
            <person name="Hattori M."/>
            <person name="Shimizu H."/>
            <person name="Fukuda K."/>
            <person name="Nemoto M."/>
            <person name="Inagaki K."/>
            <person name="Tamura T."/>
        </authorList>
    </citation>
    <scope>NUCLEOTIDE SEQUENCE</scope>
    <source>
        <strain evidence="2">FACHB-1375</strain>
    </source>
</reference>
<keyword evidence="3" id="KW-1185">Reference proteome</keyword>
<sequence length="362" mass="41865">MFSSNFFYPGQGLTVNSTECPTGVDRLELISVIIPTWNRAGLIKDAIHSVQQQTWSNVEIIVVDDGSTDETPTILANFPGILYLRQIHQGQGAARNLGLRYAQGTYLATLDSDDVWRPNFLEQCINAIKTYNLDLVFANWELYHFNDDPIPNPIEKIINWQDYSILGNGRWRLITPDRCRNLCLEICPAPSSGVVFRRASISGNWNTQLRIADDWCFLLETVLSQPCRAGLTREILWVKRADGTGIHDGCCWLDLIEDFGIHDNKLILDYLSHLLTNQEKRKFIRNRARCYVSGAWQYWQKPNCQFRALQMLLYSLILSPVDIPIYILKIVKNKLKKYVQFIKFLKLNIQQYFKHSQRSSQE</sequence>
<proteinExistence type="predicted"/>
<dbReference type="EMBL" id="JACJPW010000163">
    <property type="protein sequence ID" value="MBD2186083.1"/>
    <property type="molecule type" value="Genomic_DNA"/>
</dbReference>
<dbReference type="SUPFAM" id="SSF53448">
    <property type="entry name" value="Nucleotide-diphospho-sugar transferases"/>
    <property type="match status" value="1"/>
</dbReference>
<comment type="caution">
    <text evidence="2">The sequence shown here is derived from an EMBL/GenBank/DDBJ whole genome shotgun (WGS) entry which is preliminary data.</text>
</comment>
<dbReference type="PANTHER" id="PTHR43685:SF2">
    <property type="entry name" value="GLYCOSYLTRANSFERASE 2-LIKE DOMAIN-CONTAINING PROTEIN"/>
    <property type="match status" value="1"/>
</dbReference>
<accession>A0A926ZJZ2</accession>
<dbReference type="InterPro" id="IPR001173">
    <property type="entry name" value="Glyco_trans_2-like"/>
</dbReference>
<protein>
    <submittedName>
        <fullName evidence="2">Glycosyltransferase family 2 protein</fullName>
    </submittedName>
</protein>
<reference evidence="2" key="2">
    <citation type="submission" date="2020-08" db="EMBL/GenBank/DDBJ databases">
        <authorList>
            <person name="Chen M."/>
            <person name="Teng W."/>
            <person name="Zhao L."/>
            <person name="Hu C."/>
            <person name="Zhou Y."/>
            <person name="Han B."/>
            <person name="Song L."/>
            <person name="Shu W."/>
        </authorList>
    </citation>
    <scope>NUCLEOTIDE SEQUENCE</scope>
    <source>
        <strain evidence="2">FACHB-1375</strain>
    </source>
</reference>
<dbReference type="Proteomes" id="UP000641646">
    <property type="component" value="Unassembled WGS sequence"/>
</dbReference>
<gene>
    <name evidence="2" type="ORF">H6G03_34340</name>
</gene>
<dbReference type="CDD" id="cd00761">
    <property type="entry name" value="Glyco_tranf_GTA_type"/>
    <property type="match status" value="1"/>
</dbReference>
<dbReference type="Gene3D" id="3.90.550.10">
    <property type="entry name" value="Spore Coat Polysaccharide Biosynthesis Protein SpsA, Chain A"/>
    <property type="match status" value="1"/>
</dbReference>
<dbReference type="PANTHER" id="PTHR43685">
    <property type="entry name" value="GLYCOSYLTRANSFERASE"/>
    <property type="match status" value="1"/>
</dbReference>
<feature type="domain" description="Glycosyltransferase 2-like" evidence="1">
    <location>
        <begin position="31"/>
        <end position="180"/>
    </location>
</feature>
<evidence type="ECO:0000313" key="3">
    <source>
        <dbReference type="Proteomes" id="UP000641646"/>
    </source>
</evidence>
<dbReference type="Pfam" id="PF00535">
    <property type="entry name" value="Glycos_transf_2"/>
    <property type="match status" value="1"/>
</dbReference>
<dbReference type="InterPro" id="IPR029044">
    <property type="entry name" value="Nucleotide-diphossugar_trans"/>
</dbReference>
<evidence type="ECO:0000259" key="1">
    <source>
        <dbReference type="Pfam" id="PF00535"/>
    </source>
</evidence>